<dbReference type="Proteomes" id="UP000708208">
    <property type="component" value="Unassembled WGS sequence"/>
</dbReference>
<sequence length="109" mass="12455">TCGNSLGALLEWFAFIQAPEITISIFNSLFGNGYFFDDTKGGNVLTEVKRQKWSKTEIISKLLACATPLFALVLELLVSLFCTRFHLYQFLQPSFQNLILFCILWIPRL</sequence>
<feature type="transmembrane region" description="Helical" evidence="1">
    <location>
        <begin position="87"/>
        <end position="106"/>
    </location>
</feature>
<accession>A0A8J2PS09</accession>
<keyword evidence="1" id="KW-1133">Transmembrane helix</keyword>
<proteinExistence type="predicted"/>
<protein>
    <submittedName>
        <fullName evidence="2">Uncharacterized protein</fullName>
    </submittedName>
</protein>
<keyword evidence="1" id="KW-0812">Transmembrane</keyword>
<feature type="transmembrane region" description="Helical" evidence="1">
    <location>
        <begin position="58"/>
        <end position="81"/>
    </location>
</feature>
<feature type="non-terminal residue" evidence="2">
    <location>
        <position position="1"/>
    </location>
</feature>
<evidence type="ECO:0000313" key="2">
    <source>
        <dbReference type="EMBL" id="CAG7831509.1"/>
    </source>
</evidence>
<name>A0A8J2PS09_9HEXA</name>
<organism evidence="2 3">
    <name type="scientific">Allacma fusca</name>
    <dbReference type="NCBI Taxonomy" id="39272"/>
    <lineage>
        <taxon>Eukaryota</taxon>
        <taxon>Metazoa</taxon>
        <taxon>Ecdysozoa</taxon>
        <taxon>Arthropoda</taxon>
        <taxon>Hexapoda</taxon>
        <taxon>Collembola</taxon>
        <taxon>Symphypleona</taxon>
        <taxon>Sminthuridae</taxon>
        <taxon>Allacma</taxon>
    </lineage>
</organism>
<gene>
    <name evidence="2" type="ORF">AFUS01_LOCUS41250</name>
</gene>
<dbReference type="AlphaFoldDB" id="A0A8J2PS09"/>
<comment type="caution">
    <text evidence="2">The sequence shown here is derived from an EMBL/GenBank/DDBJ whole genome shotgun (WGS) entry which is preliminary data.</text>
</comment>
<evidence type="ECO:0000313" key="3">
    <source>
        <dbReference type="Proteomes" id="UP000708208"/>
    </source>
</evidence>
<evidence type="ECO:0000256" key="1">
    <source>
        <dbReference type="SAM" id="Phobius"/>
    </source>
</evidence>
<reference evidence="2" key="1">
    <citation type="submission" date="2021-06" db="EMBL/GenBank/DDBJ databases">
        <authorList>
            <person name="Hodson N. C."/>
            <person name="Mongue J. A."/>
            <person name="Jaron S. K."/>
        </authorList>
    </citation>
    <scope>NUCLEOTIDE SEQUENCE</scope>
</reference>
<keyword evidence="1" id="KW-0472">Membrane</keyword>
<dbReference type="EMBL" id="CAJVCH010560814">
    <property type="protein sequence ID" value="CAG7831509.1"/>
    <property type="molecule type" value="Genomic_DNA"/>
</dbReference>
<keyword evidence="3" id="KW-1185">Reference proteome</keyword>